<name>A0ABV1K7K5_9PSEU</name>
<dbReference type="EMBL" id="JBEDNQ010000002">
    <property type="protein sequence ID" value="MEQ3550164.1"/>
    <property type="molecule type" value="Genomic_DNA"/>
</dbReference>
<dbReference type="RefSeq" id="WP_349297244.1">
    <property type="nucleotide sequence ID" value="NZ_JBEDNQ010000002.1"/>
</dbReference>
<evidence type="ECO:0000256" key="2">
    <source>
        <dbReference type="SAM" id="Phobius"/>
    </source>
</evidence>
<accession>A0ABV1K7K5</accession>
<evidence type="ECO:0000313" key="3">
    <source>
        <dbReference type="EMBL" id="MEQ3550164.1"/>
    </source>
</evidence>
<feature type="transmembrane region" description="Helical" evidence="2">
    <location>
        <begin position="196"/>
        <end position="214"/>
    </location>
</feature>
<feature type="compositionally biased region" description="Basic and acidic residues" evidence="1">
    <location>
        <begin position="52"/>
        <end position="74"/>
    </location>
</feature>
<feature type="region of interest" description="Disordered" evidence="1">
    <location>
        <begin position="106"/>
        <end position="149"/>
    </location>
</feature>
<feature type="transmembrane region" description="Helical" evidence="2">
    <location>
        <begin position="171"/>
        <end position="190"/>
    </location>
</feature>
<evidence type="ECO:0000256" key="1">
    <source>
        <dbReference type="SAM" id="MobiDB-lite"/>
    </source>
</evidence>
<keyword evidence="2" id="KW-0812">Transmembrane</keyword>
<reference evidence="3 4" key="1">
    <citation type="submission" date="2024-03" db="EMBL/GenBank/DDBJ databases">
        <title>Draft genome sequence of Pseudonocardia nematodicida JCM 31783.</title>
        <authorList>
            <person name="Butdee W."/>
            <person name="Duangmal K."/>
        </authorList>
    </citation>
    <scope>NUCLEOTIDE SEQUENCE [LARGE SCALE GENOMIC DNA]</scope>
    <source>
        <strain evidence="3 4">JCM 31783</strain>
    </source>
</reference>
<protein>
    <submittedName>
        <fullName evidence="3">Uncharacterized protein</fullName>
    </submittedName>
</protein>
<organism evidence="3 4">
    <name type="scientific">Pseudonocardia nematodicida</name>
    <dbReference type="NCBI Taxonomy" id="1206997"/>
    <lineage>
        <taxon>Bacteria</taxon>
        <taxon>Bacillati</taxon>
        <taxon>Actinomycetota</taxon>
        <taxon>Actinomycetes</taxon>
        <taxon>Pseudonocardiales</taxon>
        <taxon>Pseudonocardiaceae</taxon>
        <taxon>Pseudonocardia</taxon>
    </lineage>
</organism>
<feature type="region of interest" description="Disordered" evidence="1">
    <location>
        <begin position="40"/>
        <end position="74"/>
    </location>
</feature>
<keyword evidence="2" id="KW-0472">Membrane</keyword>
<gene>
    <name evidence="3" type="ORF">WIS52_06735</name>
</gene>
<sequence>MRDPDGMQWVIGRKFLFGPPRYRGFRFGMGGGEQFYEPAVRRPVAASEPPSETERHRVVRDRPVPDRTVLREPPARYRDVDSHWHRPRSRYSGPIVLPTGGRGWSGGSWGSGGSGSGGSGGSVFGGSGARSGGGSGTRGGGGSGSRGGGGGGAAGGLLAGVGAGGSLLVKVFWWVLIAIAIGVAVFLTVFVVLPGLLLALQFVVIGVVIGWRAMTGRPWVVEARQNRAAPLVHAWEVTGWSESGRVRDDVAEALRRGNEPEPTGAERVDVEGA</sequence>
<keyword evidence="4" id="KW-1185">Reference proteome</keyword>
<evidence type="ECO:0000313" key="4">
    <source>
        <dbReference type="Proteomes" id="UP001494902"/>
    </source>
</evidence>
<comment type="caution">
    <text evidence="3">The sequence shown here is derived from an EMBL/GenBank/DDBJ whole genome shotgun (WGS) entry which is preliminary data.</text>
</comment>
<feature type="region of interest" description="Disordered" evidence="1">
    <location>
        <begin position="254"/>
        <end position="273"/>
    </location>
</feature>
<proteinExistence type="predicted"/>
<keyword evidence="2" id="KW-1133">Transmembrane helix</keyword>
<dbReference type="Proteomes" id="UP001494902">
    <property type="component" value="Unassembled WGS sequence"/>
</dbReference>